<keyword evidence="1" id="KW-0732">Signal</keyword>
<feature type="signal peptide" evidence="1">
    <location>
        <begin position="1"/>
        <end position="17"/>
    </location>
</feature>
<protein>
    <recommendedName>
        <fullName evidence="4">Lipoprotein</fullName>
    </recommendedName>
</protein>
<dbReference type="RefSeq" id="WP_338229394.1">
    <property type="nucleotide sequence ID" value="NZ_BTPE01000010.1"/>
</dbReference>
<sequence length="172" mass="19865">MKSLLRIFLLLFFVSCAEEGDMDSPFLGVSYEVRFDQVRFQVNQKLYQQLNFERGSNNFCANLGEIRAVKRTGNELQLVVRRNSSCNGDYLLVWDGGVQESMPERVQLYLFPQFTNCGSTSGNTVNDTLKIDLKRAFMPLQESVVNRMSIYIRENCNFFDFNCEGDCDLEKD</sequence>
<gene>
    <name evidence="2" type="ORF">Ataiwa_28410</name>
</gene>
<proteinExistence type="predicted"/>
<organism evidence="2 3">
    <name type="scientific">Algoriphagus taiwanensis</name>
    <dbReference type="NCBI Taxonomy" id="1445656"/>
    <lineage>
        <taxon>Bacteria</taxon>
        <taxon>Pseudomonadati</taxon>
        <taxon>Bacteroidota</taxon>
        <taxon>Cytophagia</taxon>
        <taxon>Cytophagales</taxon>
        <taxon>Cyclobacteriaceae</taxon>
        <taxon>Algoriphagus</taxon>
    </lineage>
</organism>
<evidence type="ECO:0000313" key="3">
    <source>
        <dbReference type="Proteomes" id="UP001307705"/>
    </source>
</evidence>
<evidence type="ECO:0000313" key="2">
    <source>
        <dbReference type="EMBL" id="GMQ34568.1"/>
    </source>
</evidence>
<name>A0ABQ6Q519_9BACT</name>
<dbReference type="EMBL" id="BTPE01000010">
    <property type="protein sequence ID" value="GMQ34568.1"/>
    <property type="molecule type" value="Genomic_DNA"/>
</dbReference>
<evidence type="ECO:0000256" key="1">
    <source>
        <dbReference type="SAM" id="SignalP"/>
    </source>
</evidence>
<reference evidence="2 3" key="1">
    <citation type="submission" date="2023-08" db="EMBL/GenBank/DDBJ databases">
        <title>Draft genome sequence of Algoriphagus taiwanensis.</title>
        <authorList>
            <person name="Takatani N."/>
            <person name="Hosokawa M."/>
            <person name="Sawabe T."/>
        </authorList>
    </citation>
    <scope>NUCLEOTIDE SEQUENCE [LARGE SCALE GENOMIC DNA]</scope>
    <source>
        <strain evidence="2 3">JCM 19755</strain>
    </source>
</reference>
<feature type="chain" id="PRO_5045906107" description="Lipoprotein" evidence="1">
    <location>
        <begin position="18"/>
        <end position="172"/>
    </location>
</feature>
<keyword evidence="3" id="KW-1185">Reference proteome</keyword>
<evidence type="ECO:0008006" key="4">
    <source>
        <dbReference type="Google" id="ProtNLM"/>
    </source>
</evidence>
<comment type="caution">
    <text evidence="2">The sequence shown here is derived from an EMBL/GenBank/DDBJ whole genome shotgun (WGS) entry which is preliminary data.</text>
</comment>
<dbReference type="Proteomes" id="UP001307705">
    <property type="component" value="Unassembled WGS sequence"/>
</dbReference>
<accession>A0ABQ6Q519</accession>